<keyword evidence="7" id="KW-1185">Reference proteome</keyword>
<dbReference type="STRING" id="431595.K3X4W1"/>
<evidence type="ECO:0000256" key="4">
    <source>
        <dbReference type="SAM" id="MobiDB-lite"/>
    </source>
</evidence>
<dbReference type="eggNOG" id="KOG1983">
    <property type="taxonomic scope" value="Eukaryota"/>
</dbReference>
<dbReference type="GO" id="GO:0005096">
    <property type="term" value="F:GTPase activator activity"/>
    <property type="evidence" value="ECO:0007669"/>
    <property type="project" value="TreeGrafter"/>
</dbReference>
<protein>
    <recommendedName>
        <fullName evidence="5">V-SNARE coiled-coil homology domain-containing protein</fullName>
    </recommendedName>
</protein>
<dbReference type="HOGENOM" id="CLU_264402_0_0_1"/>
<evidence type="ECO:0000256" key="1">
    <source>
        <dbReference type="ARBA" id="ARBA00004496"/>
    </source>
</evidence>
<name>K3X4W1_GLOUD</name>
<dbReference type="Proteomes" id="UP000019132">
    <property type="component" value="Unassembled WGS sequence"/>
</dbReference>
<dbReference type="GO" id="GO:0045159">
    <property type="term" value="F:myosin II binding"/>
    <property type="evidence" value="ECO:0007669"/>
    <property type="project" value="TreeGrafter"/>
</dbReference>
<dbReference type="SMART" id="SM00320">
    <property type="entry name" value="WD40"/>
    <property type="match status" value="6"/>
</dbReference>
<evidence type="ECO:0000259" key="5">
    <source>
        <dbReference type="PROSITE" id="PS50892"/>
    </source>
</evidence>
<feature type="region of interest" description="Disordered" evidence="4">
    <location>
        <begin position="1260"/>
        <end position="1284"/>
    </location>
</feature>
<dbReference type="InterPro" id="IPR011047">
    <property type="entry name" value="Quinoprotein_ADH-like_sf"/>
</dbReference>
<feature type="compositionally biased region" description="Polar residues" evidence="4">
    <location>
        <begin position="1272"/>
        <end position="1284"/>
    </location>
</feature>
<dbReference type="GO" id="GO:0005886">
    <property type="term" value="C:plasma membrane"/>
    <property type="evidence" value="ECO:0007669"/>
    <property type="project" value="TreeGrafter"/>
</dbReference>
<dbReference type="InterPro" id="IPR001680">
    <property type="entry name" value="WD40_rpt"/>
</dbReference>
<evidence type="ECO:0000313" key="7">
    <source>
        <dbReference type="Proteomes" id="UP000019132"/>
    </source>
</evidence>
<dbReference type="VEuPathDB" id="FungiDB:PYU1_G012234"/>
<dbReference type="InterPro" id="IPR015943">
    <property type="entry name" value="WD40/YVTN_repeat-like_dom_sf"/>
</dbReference>
<dbReference type="GO" id="GO:0005737">
    <property type="term" value="C:cytoplasm"/>
    <property type="evidence" value="ECO:0007669"/>
    <property type="project" value="UniProtKB-SubCell"/>
</dbReference>
<feature type="region of interest" description="Disordered" evidence="4">
    <location>
        <begin position="636"/>
        <end position="669"/>
    </location>
</feature>
<dbReference type="InterPro" id="IPR042855">
    <property type="entry name" value="V_SNARE_CC"/>
</dbReference>
<dbReference type="Gene3D" id="1.20.5.110">
    <property type="match status" value="1"/>
</dbReference>
<feature type="compositionally biased region" description="Polar residues" evidence="4">
    <location>
        <begin position="768"/>
        <end position="778"/>
    </location>
</feature>
<dbReference type="SUPFAM" id="SSF50156">
    <property type="entry name" value="PDZ domain-like"/>
    <property type="match status" value="1"/>
</dbReference>
<dbReference type="Gene3D" id="2.130.10.10">
    <property type="entry name" value="YVTN repeat-like/Quinoprotein amine dehydrogenase"/>
    <property type="match status" value="2"/>
</dbReference>
<comment type="subcellular location">
    <subcellularLocation>
        <location evidence="1">Cytoplasm</location>
    </subcellularLocation>
</comment>
<keyword evidence="3" id="KW-0175">Coiled coil</keyword>
<feature type="domain" description="V-SNARE coiled-coil homology" evidence="5">
    <location>
        <begin position="1274"/>
        <end position="1338"/>
    </location>
</feature>
<evidence type="ECO:0000256" key="2">
    <source>
        <dbReference type="ARBA" id="ARBA00022490"/>
    </source>
</evidence>
<dbReference type="GO" id="GO:0019905">
    <property type="term" value="F:syntaxin binding"/>
    <property type="evidence" value="ECO:0007669"/>
    <property type="project" value="TreeGrafter"/>
</dbReference>
<dbReference type="SUPFAM" id="SSF58038">
    <property type="entry name" value="SNARE fusion complex"/>
    <property type="match status" value="1"/>
</dbReference>
<dbReference type="InParanoid" id="K3X4W1"/>
<dbReference type="GO" id="GO:0006893">
    <property type="term" value="P:Golgi to plasma membrane transport"/>
    <property type="evidence" value="ECO:0007669"/>
    <property type="project" value="TreeGrafter"/>
</dbReference>
<organism evidence="6 7">
    <name type="scientific">Globisporangium ultimum (strain ATCC 200006 / CBS 805.95 / DAOM BR144)</name>
    <name type="common">Pythium ultimum</name>
    <dbReference type="NCBI Taxonomy" id="431595"/>
    <lineage>
        <taxon>Eukaryota</taxon>
        <taxon>Sar</taxon>
        <taxon>Stramenopiles</taxon>
        <taxon>Oomycota</taxon>
        <taxon>Peronosporomycetes</taxon>
        <taxon>Pythiales</taxon>
        <taxon>Pythiaceae</taxon>
        <taxon>Globisporangium</taxon>
    </lineage>
</organism>
<reference evidence="7" key="1">
    <citation type="journal article" date="2010" name="Genome Biol.">
        <title>Genome sequence of the necrotrophic plant pathogen Pythium ultimum reveals original pathogenicity mechanisms and effector repertoire.</title>
        <authorList>
            <person name="Levesque C.A."/>
            <person name="Brouwer H."/>
            <person name="Cano L."/>
            <person name="Hamilton J.P."/>
            <person name="Holt C."/>
            <person name="Huitema E."/>
            <person name="Raffaele S."/>
            <person name="Robideau G.P."/>
            <person name="Thines M."/>
            <person name="Win J."/>
            <person name="Zerillo M.M."/>
            <person name="Beakes G.W."/>
            <person name="Boore J.L."/>
            <person name="Busam D."/>
            <person name="Dumas B."/>
            <person name="Ferriera S."/>
            <person name="Fuerstenberg S.I."/>
            <person name="Gachon C.M."/>
            <person name="Gaulin E."/>
            <person name="Govers F."/>
            <person name="Grenville-Briggs L."/>
            <person name="Horner N."/>
            <person name="Hostetler J."/>
            <person name="Jiang R.H."/>
            <person name="Johnson J."/>
            <person name="Krajaejun T."/>
            <person name="Lin H."/>
            <person name="Meijer H.J."/>
            <person name="Moore B."/>
            <person name="Morris P."/>
            <person name="Phuntmart V."/>
            <person name="Puiu D."/>
            <person name="Shetty J."/>
            <person name="Stajich J.E."/>
            <person name="Tripathy S."/>
            <person name="Wawra S."/>
            <person name="van West P."/>
            <person name="Whitty B.R."/>
            <person name="Coutinho P.M."/>
            <person name="Henrissat B."/>
            <person name="Martin F."/>
            <person name="Thomas P.D."/>
            <person name="Tyler B.M."/>
            <person name="De Vries R.P."/>
            <person name="Kamoun S."/>
            <person name="Yandell M."/>
            <person name="Tisserat N."/>
            <person name="Buell C.R."/>
        </authorList>
    </citation>
    <scope>NUCLEOTIDE SEQUENCE</scope>
    <source>
        <strain evidence="7">DAOM:BR144</strain>
    </source>
</reference>
<keyword evidence="2" id="KW-0963">Cytoplasm</keyword>
<dbReference type="CDD" id="cd15873">
    <property type="entry name" value="R-SNARE_STXBP5_6"/>
    <property type="match status" value="1"/>
</dbReference>
<dbReference type="EMBL" id="GL376601">
    <property type="status" value="NOT_ANNOTATED_CDS"/>
    <property type="molecule type" value="Genomic_DNA"/>
</dbReference>
<accession>K3X4W1</accession>
<dbReference type="PROSITE" id="PS50892">
    <property type="entry name" value="V_SNARE"/>
    <property type="match status" value="1"/>
</dbReference>
<dbReference type="PANTHER" id="PTHR10241:SF25">
    <property type="entry name" value="TOMOSYN, ISOFORM C"/>
    <property type="match status" value="1"/>
</dbReference>
<dbReference type="GO" id="GO:0006887">
    <property type="term" value="P:exocytosis"/>
    <property type="evidence" value="ECO:0007669"/>
    <property type="project" value="TreeGrafter"/>
</dbReference>
<reference evidence="7" key="2">
    <citation type="submission" date="2010-04" db="EMBL/GenBank/DDBJ databases">
        <authorList>
            <person name="Buell R."/>
            <person name="Hamilton J."/>
            <person name="Hostetler J."/>
        </authorList>
    </citation>
    <scope>NUCLEOTIDE SEQUENCE [LARGE SCALE GENOMIC DNA]</scope>
    <source>
        <strain evidence="7">DAOM:BR144</strain>
    </source>
</reference>
<dbReference type="PANTHER" id="PTHR10241">
    <property type="entry name" value="LETHAL 2 GIANT LARVAE PROTEIN"/>
    <property type="match status" value="1"/>
</dbReference>
<dbReference type="InterPro" id="IPR036034">
    <property type="entry name" value="PDZ_sf"/>
</dbReference>
<dbReference type="Pfam" id="PF00957">
    <property type="entry name" value="Synaptobrevin"/>
    <property type="match status" value="1"/>
</dbReference>
<evidence type="ECO:0000256" key="3">
    <source>
        <dbReference type="PROSITE-ProRule" id="PRU00290"/>
    </source>
</evidence>
<proteinExistence type="predicted"/>
<reference evidence="6" key="3">
    <citation type="submission" date="2015-02" db="UniProtKB">
        <authorList>
            <consortium name="EnsemblProtists"/>
        </authorList>
    </citation>
    <scope>IDENTIFICATION</scope>
    <source>
        <strain evidence="6">DAOM BR144</strain>
    </source>
</reference>
<feature type="compositionally biased region" description="Polar residues" evidence="4">
    <location>
        <begin position="638"/>
        <end position="647"/>
    </location>
</feature>
<dbReference type="EnsemblProtists" id="PYU1_T012260">
    <property type="protein sequence ID" value="PYU1_T012260"/>
    <property type="gene ID" value="PYU1_G012234"/>
</dbReference>
<evidence type="ECO:0000313" key="6">
    <source>
        <dbReference type="EnsemblProtists" id="PYU1_T012260"/>
    </source>
</evidence>
<dbReference type="OMA" id="WHSSGKR"/>
<sequence>MGNKSSHAATGSEKAALTKLLTRQSALSPDQFALASVGHHGVPSNAKAMAFCGMQGILAVGTASGTIKFYGKENVEMLLDAPPRSQTNLTIGVSFMKFTAHQRLVVAYTDSSLRIFDLENGGKVHTEIRAAWTTSFITCIETVTYVNVPFFFVATDDGDIHVMHEDTGRVSTYVISPRDVGVSSTEATRHTQFPTTMVSHPRDANQLLLAYDASSSVYLWDFAKRKVVREFTLAKPTKLKAGSPLSRASSTYSMAESEGDGGVNSPQTLSWHSSGKRFAVGYKYGGFAAFRADKSHGFYHTPVLNGGDDENGHEISAIKQIHWVSAPPNSKNAHLPGAIVFSGGIKISGASSKHALTLVCPPQGVSSEDAISDFVKSEQLTWCVSSIPSVNQAEIVAFAVAQDQVDYCAKIAPLSMVVLSGNPLDGCLPVVSVQPLPCFIRFREGDKEDWEWQLDEHRFPPPCVIPPLVQLSPLTTFSIVNLTGTDSALQDDLFTTWDQEKHDPLFRLLASDDFEWPINGGSAVEPLLHRFFSSSNAINDTSNDESTQRIVQSGTMMVTGHQNGNVMFWDVIPPADRGSKGTLHLLHVMRVPVATATAKNEVSCLSFCQDSRLLTVGFATGEIAVLEFGHQWAEEKPSSSLQNSNIATADDDTDPEGKSQDPSPVEHQNKSASAGFKMLFSLHIHSQSIKAMSVSSAYGYIAATDTGGVVSLIEIASQSYKLLIIDLAPSSSGAIEDEAVSVDSLLMSELVQVTNLPSSLPSAKKSPTRPNRSLSRSSMGDKNDDALVHREVVPVLFVGRGNGKLEMFHVESGTKMAESLADPQKASSLSSILMVDADGKRIDIPGRVWADKEDELADSAVAASTGEQQLTTAEVGDAKAWNPEMMEHTRQILDDVLVERSTTVSSTDVVVVDNEEPQFGADMSKTEWVSTKPVQVSVSGGSLGLHLFTDVEQHAVVKAFVSESVNAGWIASKGVHAGHVITSINGVDLTAYSRDVICGLLEKLRDHDKVIVFAEGFSFTSSEQAMAVVPANKNETGVANLQLMDRVEDNGARFLVCTCGKSIHLLQAAMPRASEMASGPKEMFARPLASVEVPALILSTSVIRVPVSENLEHCLVVIDQSNHVYVISLLGLEILWEYDCFSLGNALDGIRFEVAYSGELVVANSFGEVERFSLFAEHTASENALLARKCIQTKVHLPERMYPFEGKDQSNDSSPKKKNGLSMFKKLVTGLKDVVDLNKVFQFSKEDDDRERLLGDRASVAAKQAAAEEQDPNGTKKTSKGISDTKNALMQATQHLNERGEKLSDLALKTEQMKQTSEDFYHTMKAFNEKNANKKWYEF</sequence>
<feature type="region of interest" description="Disordered" evidence="4">
    <location>
        <begin position="757"/>
        <end position="783"/>
    </location>
</feature>
<dbReference type="SUPFAM" id="SSF50998">
    <property type="entry name" value="Quinoprotein alcohol dehydrogenase-like"/>
    <property type="match status" value="1"/>
</dbReference>